<evidence type="ECO:0000313" key="18">
    <source>
        <dbReference type="Proteomes" id="UP000326659"/>
    </source>
</evidence>
<dbReference type="GO" id="GO:0003723">
    <property type="term" value="F:RNA binding"/>
    <property type="evidence" value="ECO:0007669"/>
    <property type="project" value="InterPro"/>
</dbReference>
<evidence type="ECO:0000256" key="9">
    <source>
        <dbReference type="ARBA" id="ARBA00038945"/>
    </source>
</evidence>
<dbReference type="InterPro" id="IPR006145">
    <property type="entry name" value="PsdUridine_synth_RsuA/RluA"/>
</dbReference>
<dbReference type="GO" id="GO:0000455">
    <property type="term" value="P:enzyme-directed rRNA pseudouridine synthesis"/>
    <property type="evidence" value="ECO:0007669"/>
    <property type="project" value="TreeGrafter"/>
</dbReference>
<dbReference type="EMBL" id="CP043626">
    <property type="protein sequence ID" value="QEY72953.1"/>
    <property type="molecule type" value="Genomic_DNA"/>
</dbReference>
<dbReference type="CDD" id="cd02869">
    <property type="entry name" value="PseudoU_synth_RluA_like"/>
    <property type="match status" value="1"/>
</dbReference>
<comment type="function">
    <text evidence="7">Dual specificity enzyme that catalyzes the synthesis of pseudouridine from uracil-746 in 23S ribosomal RNA and from uracil-32 in the anticodon stem and loop of transfer RNAs.</text>
</comment>
<evidence type="ECO:0000256" key="3">
    <source>
        <dbReference type="ARBA" id="ARBA00022694"/>
    </source>
</evidence>
<organism evidence="17 18">
    <name type="scientific">Pseudomonas denitrificans</name>
    <dbReference type="NCBI Taxonomy" id="43306"/>
    <lineage>
        <taxon>Bacteria</taxon>
        <taxon>Pseudomonadati</taxon>
        <taxon>Pseudomonadota</taxon>
        <taxon>Gammaproteobacteria</taxon>
        <taxon>Pseudomonadales</taxon>
        <taxon>Pseudomonadaceae</taxon>
        <taxon>Halopseudomonas</taxon>
    </lineage>
</organism>
<dbReference type="EC" id="5.4.99.29" evidence="9"/>
<evidence type="ECO:0000256" key="1">
    <source>
        <dbReference type="ARBA" id="ARBA00010876"/>
    </source>
</evidence>
<evidence type="ECO:0000256" key="2">
    <source>
        <dbReference type="ARBA" id="ARBA00022552"/>
    </source>
</evidence>
<dbReference type="InterPro" id="IPR006224">
    <property type="entry name" value="PsdUridine_synth_RluA-like_CS"/>
</dbReference>
<evidence type="ECO:0000256" key="5">
    <source>
        <dbReference type="ARBA" id="ARBA00036184"/>
    </source>
</evidence>
<dbReference type="GO" id="GO:0008033">
    <property type="term" value="P:tRNA processing"/>
    <property type="evidence" value="ECO:0007669"/>
    <property type="project" value="UniProtKB-KW"/>
</dbReference>
<feature type="domain" description="Pseudouridine synthase RsuA/RluA-like" evidence="16">
    <location>
        <begin position="15"/>
        <end position="160"/>
    </location>
</feature>
<evidence type="ECO:0000256" key="6">
    <source>
        <dbReference type="ARBA" id="ARBA00036916"/>
    </source>
</evidence>
<dbReference type="GO" id="GO:0160142">
    <property type="term" value="F:23S rRNA pseudouridine(746) synthase activity"/>
    <property type="evidence" value="ECO:0007669"/>
    <property type="project" value="UniProtKB-EC"/>
</dbReference>
<dbReference type="SUPFAM" id="SSF55120">
    <property type="entry name" value="Pseudouridine synthase"/>
    <property type="match status" value="1"/>
</dbReference>
<evidence type="ECO:0000256" key="12">
    <source>
        <dbReference type="ARBA" id="ARBA00042372"/>
    </source>
</evidence>
<dbReference type="PROSITE" id="PS01129">
    <property type="entry name" value="PSI_RLU"/>
    <property type="match status" value="1"/>
</dbReference>
<dbReference type="RefSeq" id="WP_151187959.1">
    <property type="nucleotide sequence ID" value="NZ_CP043626.1"/>
</dbReference>
<dbReference type="GO" id="GO:0160151">
    <property type="term" value="F:tRNA pseudouridine(32) synthase activity"/>
    <property type="evidence" value="ECO:0007669"/>
    <property type="project" value="UniProtKB-EC"/>
</dbReference>
<comment type="similarity">
    <text evidence="1">Belongs to the pseudouridine synthase RluA family.</text>
</comment>
<keyword evidence="2" id="KW-0698">rRNA processing</keyword>
<evidence type="ECO:0000256" key="10">
    <source>
        <dbReference type="ARBA" id="ARBA00039988"/>
    </source>
</evidence>
<dbReference type="PANTHER" id="PTHR21600">
    <property type="entry name" value="MITOCHONDRIAL RNA PSEUDOURIDINE SYNTHASE"/>
    <property type="match status" value="1"/>
</dbReference>
<evidence type="ECO:0000256" key="7">
    <source>
        <dbReference type="ARBA" id="ARBA00037305"/>
    </source>
</evidence>
<dbReference type="EC" id="5.4.99.28" evidence="8"/>
<dbReference type="Pfam" id="PF00849">
    <property type="entry name" value="PseudoU_synth_2"/>
    <property type="match status" value="1"/>
</dbReference>
<dbReference type="PANTHER" id="PTHR21600:SF91">
    <property type="entry name" value="DUAL-SPECIFICITY RNA PSEUDOURIDINE SYNTHASE RLUA"/>
    <property type="match status" value="1"/>
</dbReference>
<evidence type="ECO:0000256" key="13">
    <source>
        <dbReference type="ARBA" id="ARBA00042844"/>
    </source>
</evidence>
<gene>
    <name evidence="17" type="ORF">F1C79_15815</name>
</gene>
<comment type="catalytic activity">
    <reaction evidence="5">
        <text>uridine(32) in tRNA = pseudouridine(32) in tRNA</text>
        <dbReference type="Rhea" id="RHEA:42544"/>
        <dbReference type="Rhea" id="RHEA-COMP:10107"/>
        <dbReference type="Rhea" id="RHEA-COMP:10108"/>
        <dbReference type="ChEBI" id="CHEBI:65314"/>
        <dbReference type="ChEBI" id="CHEBI:65315"/>
        <dbReference type="EC" id="5.4.99.28"/>
    </reaction>
</comment>
<sequence length="211" mass="24291">MPLSQIEFVHEDATLLVVNKPTLLLSVPGRADDNKDCLITRLQENGYPEARIVHRLDWETSGLIVLARDADSHRELSRQFHDRETEKAYTALCWGEPELDSGRIEAPLRYDPPTKPRHVVDFEQGRHALTFWRVMERHGNWSRVELTPITGRSHQLRVHMLTIGHPLLGDRLYAEGEALELRDRLCLHASMLALTHPQTGERLRFESPAPF</sequence>
<evidence type="ECO:0000313" key="17">
    <source>
        <dbReference type="EMBL" id="QEY72953.1"/>
    </source>
</evidence>
<comment type="catalytic activity">
    <reaction evidence="6">
        <text>uridine(746) in 23S rRNA = pseudouridine(746) in 23S rRNA</text>
        <dbReference type="Rhea" id="RHEA:42548"/>
        <dbReference type="Rhea" id="RHEA-COMP:10109"/>
        <dbReference type="Rhea" id="RHEA-COMP:10110"/>
        <dbReference type="ChEBI" id="CHEBI:65314"/>
        <dbReference type="ChEBI" id="CHEBI:65315"/>
        <dbReference type="EC" id="5.4.99.29"/>
    </reaction>
</comment>
<evidence type="ECO:0000256" key="11">
    <source>
        <dbReference type="ARBA" id="ARBA00041266"/>
    </source>
</evidence>
<dbReference type="KEGG" id="pden:F1C79_15815"/>
<protein>
    <recommendedName>
        <fullName evidence="10">Dual-specificity RNA pseudouridine synthase RluA</fullName>
        <ecNumber evidence="8">5.4.99.28</ecNumber>
        <ecNumber evidence="9">5.4.99.29</ecNumber>
    </recommendedName>
    <alternativeName>
        <fullName evidence="11">23S rRNA pseudouridine(746) synthase</fullName>
    </alternativeName>
    <alternativeName>
        <fullName evidence="14">Ribosomal large subunit pseudouridine synthase A</fullName>
    </alternativeName>
    <alternativeName>
        <fullName evidence="13">rRNA pseudouridylate synthase A</fullName>
    </alternativeName>
    <alternativeName>
        <fullName evidence="15">rRNA-uridine isomerase A</fullName>
    </alternativeName>
    <alternativeName>
        <fullName evidence="12">tRNA pseudouridine(32) synthase</fullName>
    </alternativeName>
</protein>
<evidence type="ECO:0000256" key="4">
    <source>
        <dbReference type="ARBA" id="ARBA00023235"/>
    </source>
</evidence>
<dbReference type="AlphaFoldDB" id="A0A9X7R516"/>
<evidence type="ECO:0000256" key="14">
    <source>
        <dbReference type="ARBA" id="ARBA00042883"/>
    </source>
</evidence>
<keyword evidence="18" id="KW-1185">Reference proteome</keyword>
<keyword evidence="3" id="KW-0819">tRNA processing</keyword>
<reference evidence="17 18" key="1">
    <citation type="submission" date="2019-09" db="EMBL/GenBank/DDBJ databases">
        <title>Prosopis cineraria nodule microbiome.</title>
        <authorList>
            <person name="Chaluvadi S.R."/>
            <person name="Ali R."/>
            <person name="Wang X."/>
        </authorList>
    </citation>
    <scope>NUCLEOTIDE SEQUENCE [LARGE SCALE GENOMIC DNA]</scope>
    <source>
        <strain evidence="17 18">BG1</strain>
    </source>
</reference>
<evidence type="ECO:0000256" key="15">
    <source>
        <dbReference type="ARBA" id="ARBA00043143"/>
    </source>
</evidence>
<keyword evidence="4" id="KW-0413">Isomerase</keyword>
<dbReference type="Gene3D" id="3.30.2350.10">
    <property type="entry name" value="Pseudouridine synthase"/>
    <property type="match status" value="1"/>
</dbReference>
<proteinExistence type="inferred from homology"/>
<evidence type="ECO:0000256" key="8">
    <source>
        <dbReference type="ARBA" id="ARBA00038944"/>
    </source>
</evidence>
<dbReference type="InterPro" id="IPR020103">
    <property type="entry name" value="PsdUridine_synth_cat_dom_sf"/>
</dbReference>
<accession>A0A9X7R516</accession>
<name>A0A9X7R516_PSEDE</name>
<dbReference type="InterPro" id="IPR050188">
    <property type="entry name" value="RluA_PseudoU_synthase"/>
</dbReference>
<dbReference type="Proteomes" id="UP000326659">
    <property type="component" value="Chromosome"/>
</dbReference>
<evidence type="ECO:0000259" key="16">
    <source>
        <dbReference type="Pfam" id="PF00849"/>
    </source>
</evidence>
<dbReference type="OrthoDB" id="9807829at2"/>